<proteinExistence type="predicted"/>
<evidence type="ECO:0000313" key="2">
    <source>
        <dbReference type="EMBL" id="KAK7254939.1"/>
    </source>
</evidence>
<gene>
    <name evidence="2" type="ORF">SO694_00138025</name>
</gene>
<dbReference type="Proteomes" id="UP001363151">
    <property type="component" value="Unassembled WGS sequence"/>
</dbReference>
<organism evidence="2 3">
    <name type="scientific">Aureococcus anophagefferens</name>
    <name type="common">Harmful bloom alga</name>
    <dbReference type="NCBI Taxonomy" id="44056"/>
    <lineage>
        <taxon>Eukaryota</taxon>
        <taxon>Sar</taxon>
        <taxon>Stramenopiles</taxon>
        <taxon>Ochrophyta</taxon>
        <taxon>Pelagophyceae</taxon>
        <taxon>Pelagomonadales</taxon>
        <taxon>Pelagomonadaceae</taxon>
        <taxon>Aureococcus</taxon>
    </lineage>
</organism>
<keyword evidence="1" id="KW-0732">Signal</keyword>
<evidence type="ECO:0000256" key="1">
    <source>
        <dbReference type="SAM" id="SignalP"/>
    </source>
</evidence>
<name>A0ABR1GG09_AURAN</name>
<sequence>MAAPFSLAAQLLAVALLAAGARALVAPQRAAPRFVALRASAAATAELRERVRGLLDGLAGNLADGAAMPESAARLEAAYGADAYDAMYVGLLECFMDLKIDFDMGDDDDVLRPTAHACTDPADAVTRAKLAPLYAQAMGMIDGSEPQVKLDIWRLVVDKLAARVDMENQEFGAWAAGVLQGG</sequence>
<keyword evidence="3" id="KW-1185">Reference proteome</keyword>
<protein>
    <submittedName>
        <fullName evidence="2">Procollagen-lysine 5-dioxygenase</fullName>
    </submittedName>
</protein>
<feature type="signal peptide" evidence="1">
    <location>
        <begin position="1"/>
        <end position="23"/>
    </location>
</feature>
<feature type="chain" id="PRO_5045397706" evidence="1">
    <location>
        <begin position="24"/>
        <end position="182"/>
    </location>
</feature>
<comment type="caution">
    <text evidence="2">The sequence shown here is derived from an EMBL/GenBank/DDBJ whole genome shotgun (WGS) entry which is preliminary data.</text>
</comment>
<accession>A0ABR1GG09</accession>
<reference evidence="2 3" key="1">
    <citation type="submission" date="2024-03" db="EMBL/GenBank/DDBJ databases">
        <title>Aureococcus anophagefferens CCMP1851 and Kratosvirus quantuckense: Draft genome of a second virus-susceptible host strain in the model system.</title>
        <authorList>
            <person name="Chase E."/>
            <person name="Truchon A.R."/>
            <person name="Schepens W."/>
            <person name="Wilhelm S.W."/>
        </authorList>
    </citation>
    <scope>NUCLEOTIDE SEQUENCE [LARGE SCALE GENOMIC DNA]</scope>
    <source>
        <strain evidence="2 3">CCMP1851</strain>
    </source>
</reference>
<dbReference type="EMBL" id="JBBJCI010000011">
    <property type="protein sequence ID" value="KAK7254939.1"/>
    <property type="molecule type" value="Genomic_DNA"/>
</dbReference>
<evidence type="ECO:0000313" key="3">
    <source>
        <dbReference type="Proteomes" id="UP001363151"/>
    </source>
</evidence>